<evidence type="ECO:0000313" key="1">
    <source>
        <dbReference type="EMBL" id="TDO28180.1"/>
    </source>
</evidence>
<dbReference type="EMBL" id="SNWP01000010">
    <property type="protein sequence ID" value="TDO28180.1"/>
    <property type="molecule type" value="Genomic_DNA"/>
</dbReference>
<gene>
    <name evidence="1" type="ORF">BC659_0242</name>
</gene>
<accession>A0A4R6IZ90</accession>
<protein>
    <submittedName>
        <fullName evidence="1">Uncharacterized protein</fullName>
    </submittedName>
</protein>
<sequence length="63" mass="6888">MKNIADISVPVSTQTLVKLAETLSGYLAPECYALFAGWKKLTEKAYSYSDSSIPFMVPDIAGR</sequence>
<dbReference type="RefSeq" id="WP_133472737.1">
    <property type="nucleotide sequence ID" value="NZ_SNWP01000010.1"/>
</dbReference>
<dbReference type="Proteomes" id="UP000295741">
    <property type="component" value="Unassembled WGS sequence"/>
</dbReference>
<name>A0A4R6IZ90_9BACT</name>
<keyword evidence="2" id="KW-1185">Reference proteome</keyword>
<organism evidence="1 2">
    <name type="scientific">Sediminibacterium goheungense</name>
    <dbReference type="NCBI Taxonomy" id="1086393"/>
    <lineage>
        <taxon>Bacteria</taxon>
        <taxon>Pseudomonadati</taxon>
        <taxon>Bacteroidota</taxon>
        <taxon>Chitinophagia</taxon>
        <taxon>Chitinophagales</taxon>
        <taxon>Chitinophagaceae</taxon>
        <taxon>Sediminibacterium</taxon>
    </lineage>
</organism>
<evidence type="ECO:0000313" key="2">
    <source>
        <dbReference type="Proteomes" id="UP000295741"/>
    </source>
</evidence>
<comment type="caution">
    <text evidence="1">The sequence shown here is derived from an EMBL/GenBank/DDBJ whole genome shotgun (WGS) entry which is preliminary data.</text>
</comment>
<reference evidence="1 2" key="1">
    <citation type="submission" date="2019-03" db="EMBL/GenBank/DDBJ databases">
        <title>Genomic Encyclopedia of Archaeal and Bacterial Type Strains, Phase II (KMG-II): from individual species to whole genera.</title>
        <authorList>
            <person name="Goeker M."/>
        </authorList>
    </citation>
    <scope>NUCLEOTIDE SEQUENCE [LARGE SCALE GENOMIC DNA]</scope>
    <source>
        <strain evidence="1 2">DSM 28323</strain>
    </source>
</reference>
<proteinExistence type="predicted"/>
<dbReference type="AlphaFoldDB" id="A0A4R6IZ90"/>